<proteinExistence type="inferred from homology"/>
<accession>A0A540NC25</accession>
<feature type="domain" description="BES1/BZR1 plant transcription factor N-terminal" evidence="7">
    <location>
        <begin position="7"/>
        <end position="53"/>
    </location>
</feature>
<dbReference type="STRING" id="106549.A0A540NC25"/>
<comment type="similarity">
    <text evidence="1 5">Belongs to the BZR/LAT61 family.</text>
</comment>
<evidence type="ECO:0000256" key="4">
    <source>
        <dbReference type="ARBA" id="ARBA00023163"/>
    </source>
</evidence>
<keyword evidence="3 5" id="KW-0238">DNA-binding</keyword>
<evidence type="ECO:0000256" key="2">
    <source>
        <dbReference type="ARBA" id="ARBA00023015"/>
    </source>
</evidence>
<evidence type="ECO:0000313" key="9">
    <source>
        <dbReference type="Proteomes" id="UP000315295"/>
    </source>
</evidence>
<evidence type="ECO:0000256" key="5">
    <source>
        <dbReference type="RuleBase" id="RU369040"/>
    </source>
</evidence>
<dbReference type="GO" id="GO:0003700">
    <property type="term" value="F:DNA-binding transcription factor activity"/>
    <property type="evidence" value="ECO:0007669"/>
    <property type="project" value="UniProtKB-UniRule"/>
</dbReference>
<dbReference type="InterPro" id="IPR033264">
    <property type="entry name" value="BZR"/>
</dbReference>
<gene>
    <name evidence="8" type="ORF">C1H46_005760</name>
</gene>
<keyword evidence="5" id="KW-1070">Brassinosteroid signaling pathway</keyword>
<organism evidence="8 9">
    <name type="scientific">Malus baccata</name>
    <name type="common">Siberian crab apple</name>
    <name type="synonym">Pyrus baccata</name>
    <dbReference type="NCBI Taxonomy" id="106549"/>
    <lineage>
        <taxon>Eukaryota</taxon>
        <taxon>Viridiplantae</taxon>
        <taxon>Streptophyta</taxon>
        <taxon>Embryophyta</taxon>
        <taxon>Tracheophyta</taxon>
        <taxon>Spermatophyta</taxon>
        <taxon>Magnoliopsida</taxon>
        <taxon>eudicotyledons</taxon>
        <taxon>Gunneridae</taxon>
        <taxon>Pentapetalae</taxon>
        <taxon>rosids</taxon>
        <taxon>fabids</taxon>
        <taxon>Rosales</taxon>
        <taxon>Rosaceae</taxon>
        <taxon>Amygdaloideae</taxon>
        <taxon>Maleae</taxon>
        <taxon>Malus</taxon>
    </lineage>
</organism>
<name>A0A540NC25_MALBA</name>
<sequence length="96" mass="10626">MAGTSGSGRSESEKEKTKMRERQMKAITTKIFHGLRKHGGYHLSPYGDINELLLHDDLVDDTCHCHQEHQKMGGQDGVWQGPTVDASNLIGGQHLS</sequence>
<feature type="compositionally biased region" description="Basic and acidic residues" evidence="6">
    <location>
        <begin position="10"/>
        <end position="20"/>
    </location>
</feature>
<feature type="region of interest" description="Disordered" evidence="6">
    <location>
        <begin position="1"/>
        <end position="20"/>
    </location>
</feature>
<comment type="subcellular location">
    <subcellularLocation>
        <location evidence="5">Nucleus</location>
    </subcellularLocation>
</comment>
<dbReference type="GO" id="GO:0005634">
    <property type="term" value="C:nucleus"/>
    <property type="evidence" value="ECO:0007669"/>
    <property type="project" value="UniProtKB-SubCell"/>
</dbReference>
<dbReference type="GO" id="GO:0003677">
    <property type="term" value="F:DNA binding"/>
    <property type="evidence" value="ECO:0007669"/>
    <property type="project" value="UniProtKB-UniRule"/>
</dbReference>
<dbReference type="PANTHER" id="PTHR31506">
    <property type="entry name" value="BES1/BZR1 HOMOLOG PROTEIN 3-RELATED"/>
    <property type="match status" value="1"/>
</dbReference>
<keyword evidence="2 5" id="KW-0805">Transcription regulation</keyword>
<evidence type="ECO:0000256" key="6">
    <source>
        <dbReference type="SAM" id="MobiDB-lite"/>
    </source>
</evidence>
<dbReference type="AlphaFoldDB" id="A0A540NC25"/>
<dbReference type="GO" id="GO:0009742">
    <property type="term" value="P:brassinosteroid mediated signaling pathway"/>
    <property type="evidence" value="ECO:0007669"/>
    <property type="project" value="UniProtKB-UniRule"/>
</dbReference>
<protein>
    <recommendedName>
        <fullName evidence="5">Protein BZR1 homolog</fullName>
    </recommendedName>
    <alternativeName>
        <fullName evidence="5">Protein BRASSINAZOLE-RESISTANT 1 homolog</fullName>
    </alternativeName>
</protein>
<reference evidence="8 9" key="1">
    <citation type="journal article" date="2019" name="G3 (Bethesda)">
        <title>Sequencing of a Wild Apple (Malus baccata) Genome Unravels the Differences Between Cultivated and Wild Apple Species Regarding Disease Resistance and Cold Tolerance.</title>
        <authorList>
            <person name="Chen X."/>
        </authorList>
    </citation>
    <scope>NUCLEOTIDE SEQUENCE [LARGE SCALE GENOMIC DNA]</scope>
    <source>
        <strain evidence="9">cv. Shandingzi</strain>
        <tissue evidence="8">Leaves</tissue>
    </source>
</reference>
<keyword evidence="4 5" id="KW-0804">Transcription</keyword>
<dbReference type="Proteomes" id="UP000315295">
    <property type="component" value="Unassembled WGS sequence"/>
</dbReference>
<evidence type="ECO:0000256" key="3">
    <source>
        <dbReference type="ARBA" id="ARBA00023125"/>
    </source>
</evidence>
<evidence type="ECO:0000259" key="7">
    <source>
        <dbReference type="Pfam" id="PF05687"/>
    </source>
</evidence>
<feature type="region of interest" description="Disordered" evidence="6">
    <location>
        <begin position="72"/>
        <end position="96"/>
    </location>
</feature>
<evidence type="ECO:0000256" key="1">
    <source>
        <dbReference type="ARBA" id="ARBA00005909"/>
    </source>
</evidence>
<dbReference type="PANTHER" id="PTHR31506:SF4">
    <property type="entry name" value="BES1_BZR1 PLANT TRANSCRIPTION FACTOR N-TERMINAL DOMAIN-CONTAINING PROTEIN"/>
    <property type="match status" value="1"/>
</dbReference>
<evidence type="ECO:0000313" key="8">
    <source>
        <dbReference type="EMBL" id="TQE08584.1"/>
    </source>
</evidence>
<comment type="function">
    <text evidence="5">Functions in brassinosteroid signaling. May function as transcriptional repressor.</text>
</comment>
<dbReference type="EMBL" id="VIEB01000069">
    <property type="protein sequence ID" value="TQE08584.1"/>
    <property type="molecule type" value="Genomic_DNA"/>
</dbReference>
<comment type="caution">
    <text evidence="8">The sequence shown here is derived from an EMBL/GenBank/DDBJ whole genome shotgun (WGS) entry which is preliminary data.</text>
</comment>
<dbReference type="InterPro" id="IPR008540">
    <property type="entry name" value="BES1_N"/>
</dbReference>
<keyword evidence="9" id="KW-1185">Reference proteome</keyword>
<dbReference type="Pfam" id="PF05687">
    <property type="entry name" value="BES1_N"/>
    <property type="match status" value="1"/>
</dbReference>
<dbReference type="GO" id="GO:0006351">
    <property type="term" value="P:DNA-templated transcription"/>
    <property type="evidence" value="ECO:0007669"/>
    <property type="project" value="InterPro"/>
</dbReference>